<dbReference type="Pfam" id="PF03045">
    <property type="entry name" value="DAN"/>
    <property type="match status" value="1"/>
</dbReference>
<evidence type="ECO:0000259" key="7">
    <source>
        <dbReference type="SMART" id="SM00041"/>
    </source>
</evidence>
<dbReference type="InterPro" id="IPR004133">
    <property type="entry name" value="DAN_dom"/>
</dbReference>
<dbReference type="RefSeq" id="XP_062707091.1">
    <property type="nucleotide sequence ID" value="XM_062851107.1"/>
</dbReference>
<evidence type="ECO:0000313" key="8">
    <source>
        <dbReference type="EnsemblMetazoa" id="AALFPA23_018563.P27226"/>
    </source>
</evidence>
<feature type="region of interest" description="Disordered" evidence="5">
    <location>
        <begin position="43"/>
        <end position="64"/>
    </location>
</feature>
<reference evidence="9" key="1">
    <citation type="journal article" date="2015" name="Proc. Natl. Acad. Sci. U.S.A.">
        <title>Genome sequence of the Asian Tiger mosquito, Aedes albopictus, reveals insights into its biology, genetics, and evolution.</title>
        <authorList>
            <person name="Chen X.G."/>
            <person name="Jiang X."/>
            <person name="Gu J."/>
            <person name="Xu M."/>
            <person name="Wu Y."/>
            <person name="Deng Y."/>
            <person name="Zhang C."/>
            <person name="Bonizzoni M."/>
            <person name="Dermauw W."/>
            <person name="Vontas J."/>
            <person name="Armbruster P."/>
            <person name="Huang X."/>
            <person name="Yang Y."/>
            <person name="Zhang H."/>
            <person name="He W."/>
            <person name="Peng H."/>
            <person name="Liu Y."/>
            <person name="Wu K."/>
            <person name="Chen J."/>
            <person name="Lirakis M."/>
            <person name="Topalis P."/>
            <person name="Van Leeuwen T."/>
            <person name="Hall A.B."/>
            <person name="Jiang X."/>
            <person name="Thorpe C."/>
            <person name="Mueller R.L."/>
            <person name="Sun C."/>
            <person name="Waterhouse R.M."/>
            <person name="Yan G."/>
            <person name="Tu Z.J."/>
            <person name="Fang X."/>
            <person name="James A.A."/>
        </authorList>
    </citation>
    <scope>NUCLEOTIDE SEQUENCE [LARGE SCALE GENOMIC DNA]</scope>
    <source>
        <strain evidence="9">Foshan</strain>
    </source>
</reference>
<dbReference type="InterPro" id="IPR006207">
    <property type="entry name" value="Cys_knot_C"/>
</dbReference>
<evidence type="ECO:0000256" key="4">
    <source>
        <dbReference type="ARBA" id="ARBA00023157"/>
    </source>
</evidence>
<dbReference type="GeneID" id="109420341"/>
<accession>A0ABM1ZHH9</accession>
<reference evidence="8" key="2">
    <citation type="submission" date="2025-05" db="UniProtKB">
        <authorList>
            <consortium name="EnsemblMetazoa"/>
        </authorList>
    </citation>
    <scope>IDENTIFICATION</scope>
    <source>
        <strain evidence="8">Foshan</strain>
    </source>
</reference>
<dbReference type="PANTHER" id="PTHR15283">
    <property type="entry name" value="GREMLIN 1"/>
    <property type="match status" value="1"/>
</dbReference>
<feature type="chain" id="PRO_5045822838" description="CTCK domain-containing protein" evidence="6">
    <location>
        <begin position="21"/>
        <end position="300"/>
    </location>
</feature>
<evidence type="ECO:0000256" key="2">
    <source>
        <dbReference type="ARBA" id="ARBA00022525"/>
    </source>
</evidence>
<proteinExistence type="predicted"/>
<dbReference type="InterPro" id="IPR029034">
    <property type="entry name" value="Cystine-knot_cytokine"/>
</dbReference>
<evidence type="ECO:0000256" key="3">
    <source>
        <dbReference type="ARBA" id="ARBA00022729"/>
    </source>
</evidence>
<keyword evidence="2" id="KW-0964">Secreted</keyword>
<feature type="region of interest" description="Disordered" evidence="5">
    <location>
        <begin position="204"/>
        <end position="237"/>
    </location>
</feature>
<evidence type="ECO:0000256" key="5">
    <source>
        <dbReference type="SAM" id="MobiDB-lite"/>
    </source>
</evidence>
<dbReference type="SMART" id="SM00041">
    <property type="entry name" value="CT"/>
    <property type="match status" value="1"/>
</dbReference>
<keyword evidence="9" id="KW-1185">Reference proteome</keyword>
<dbReference type="PANTHER" id="PTHR15283:SF4">
    <property type="entry name" value="BURSICON"/>
    <property type="match status" value="1"/>
</dbReference>
<dbReference type="EnsemblMetazoa" id="AALFPA23_018563.R27226">
    <property type="protein sequence ID" value="AALFPA23_018563.P27226"/>
    <property type="gene ID" value="AALFPA23_018563"/>
</dbReference>
<dbReference type="Gene3D" id="2.10.90.10">
    <property type="entry name" value="Cystine-knot cytokines"/>
    <property type="match status" value="1"/>
</dbReference>
<evidence type="ECO:0000256" key="6">
    <source>
        <dbReference type="SAM" id="SignalP"/>
    </source>
</evidence>
<sequence>MNLTMKLLILFSFLLSHSSGHRIQLSDSILDIINTRHVERIMAERRMNSSSSSSSSSGTRGEDKRYTMVQQNELIDDDATEDSSTGDLTSYQTPEVAIDFDFNGRRQSGGSTVPSYNNESGFQYHPTGSAPNADILADLQAYRGDKLLKSSKNALVVTRKEYLKKDWCKTEPLVQRIREEGCLSRTIINRFCYGQCNSFYIPKSPKRRRHGGGGGGGGGRNGHGHGGGGHGHHGGRAREVDLDFEDEDLTGPAFRSCAFCKPKKFTWITVTLRCPSLVPQLRRKRIQRIKQCKCIAEPLN</sequence>
<feature type="signal peptide" evidence="6">
    <location>
        <begin position="1"/>
        <end position="20"/>
    </location>
</feature>
<feature type="compositionally biased region" description="Gly residues" evidence="5">
    <location>
        <begin position="212"/>
        <end position="229"/>
    </location>
</feature>
<name>A0ABM1ZHH9_AEDAL</name>
<feature type="domain" description="CTCK" evidence="7">
    <location>
        <begin position="170"/>
        <end position="298"/>
    </location>
</feature>
<protein>
    <recommendedName>
        <fullName evidence="7">CTCK domain-containing protein</fullName>
    </recommendedName>
</protein>
<evidence type="ECO:0000256" key="1">
    <source>
        <dbReference type="ARBA" id="ARBA00004613"/>
    </source>
</evidence>
<evidence type="ECO:0000313" key="9">
    <source>
        <dbReference type="Proteomes" id="UP000069940"/>
    </source>
</evidence>
<keyword evidence="4" id="KW-1015">Disulfide bond</keyword>
<keyword evidence="3 6" id="KW-0732">Signal</keyword>
<organism evidence="8 9">
    <name type="scientific">Aedes albopictus</name>
    <name type="common">Asian tiger mosquito</name>
    <name type="synonym">Stegomyia albopicta</name>
    <dbReference type="NCBI Taxonomy" id="7160"/>
    <lineage>
        <taxon>Eukaryota</taxon>
        <taxon>Metazoa</taxon>
        <taxon>Ecdysozoa</taxon>
        <taxon>Arthropoda</taxon>
        <taxon>Hexapoda</taxon>
        <taxon>Insecta</taxon>
        <taxon>Pterygota</taxon>
        <taxon>Neoptera</taxon>
        <taxon>Endopterygota</taxon>
        <taxon>Diptera</taxon>
        <taxon>Nematocera</taxon>
        <taxon>Culicoidea</taxon>
        <taxon>Culicidae</taxon>
        <taxon>Culicinae</taxon>
        <taxon>Aedini</taxon>
        <taxon>Aedes</taxon>
        <taxon>Stegomyia</taxon>
    </lineage>
</organism>
<comment type="subcellular location">
    <subcellularLocation>
        <location evidence="1">Secreted</location>
    </subcellularLocation>
</comment>
<dbReference type="Proteomes" id="UP000069940">
    <property type="component" value="Unassembled WGS sequence"/>
</dbReference>